<name>A0ABU2THF6_9ACTN</name>
<evidence type="ECO:0008006" key="4">
    <source>
        <dbReference type="Google" id="ProtNLM"/>
    </source>
</evidence>
<dbReference type="RefSeq" id="WP_311627323.1">
    <property type="nucleotide sequence ID" value="NZ_JAVRFE010000063.1"/>
</dbReference>
<dbReference type="EMBL" id="JAVRFE010000063">
    <property type="protein sequence ID" value="MDT0460383.1"/>
    <property type="molecule type" value="Genomic_DNA"/>
</dbReference>
<comment type="caution">
    <text evidence="2">The sequence shown here is derived from an EMBL/GenBank/DDBJ whole genome shotgun (WGS) entry which is preliminary data.</text>
</comment>
<keyword evidence="3" id="KW-1185">Reference proteome</keyword>
<proteinExistence type="predicted"/>
<feature type="compositionally biased region" description="Pro residues" evidence="1">
    <location>
        <begin position="16"/>
        <end position="26"/>
    </location>
</feature>
<evidence type="ECO:0000256" key="1">
    <source>
        <dbReference type="SAM" id="MobiDB-lite"/>
    </source>
</evidence>
<sequence>MWWPRRHGPAQRAALPQPPQHRPPSSPWTSLREQSAVFFATWSVTRLVHRDLRLSGVRDMQGLVDAVAVRRNKPITITEVPLPQQVSGFCARGKDRDFIVVDSTANELTRLHASLHELFHLWEEHPADDGSSDQLMTEETVRQLLPGLKTGPVLQVLNRSHYDSAHERRAEAFATVMLQRHLELRRDQHTNGFLSSALSHRRSGV</sequence>
<organism evidence="2 3">
    <name type="scientific">Streptomyces mooreae</name>
    <dbReference type="NCBI Taxonomy" id="3075523"/>
    <lineage>
        <taxon>Bacteria</taxon>
        <taxon>Bacillati</taxon>
        <taxon>Actinomycetota</taxon>
        <taxon>Actinomycetes</taxon>
        <taxon>Kitasatosporales</taxon>
        <taxon>Streptomycetaceae</taxon>
        <taxon>Streptomyces</taxon>
    </lineage>
</organism>
<feature type="region of interest" description="Disordered" evidence="1">
    <location>
        <begin position="1"/>
        <end position="29"/>
    </location>
</feature>
<evidence type="ECO:0000313" key="2">
    <source>
        <dbReference type="EMBL" id="MDT0460383.1"/>
    </source>
</evidence>
<protein>
    <recommendedName>
        <fullName evidence="4">IrrE N-terminal-like domain-containing protein</fullName>
    </recommendedName>
</protein>
<gene>
    <name evidence="2" type="ORF">RM550_32460</name>
</gene>
<accession>A0ABU2THF6</accession>
<evidence type="ECO:0000313" key="3">
    <source>
        <dbReference type="Proteomes" id="UP001180551"/>
    </source>
</evidence>
<dbReference type="Proteomes" id="UP001180551">
    <property type="component" value="Unassembled WGS sequence"/>
</dbReference>
<reference evidence="2" key="1">
    <citation type="submission" date="2024-05" db="EMBL/GenBank/DDBJ databases">
        <title>30 novel species of actinomycetes from the DSMZ collection.</title>
        <authorList>
            <person name="Nouioui I."/>
        </authorList>
    </citation>
    <scope>NUCLEOTIDE SEQUENCE</scope>
    <source>
        <strain evidence="2">DSM 41527</strain>
    </source>
</reference>